<name>A0A0A2WSF3_THEFI</name>
<dbReference type="PATRIC" id="fig|276.5.peg.1974"/>
<feature type="chain" id="PRO_5002007406" evidence="1">
    <location>
        <begin position="23"/>
        <end position="306"/>
    </location>
</feature>
<dbReference type="Gene3D" id="3.40.50.1980">
    <property type="entry name" value="Nitrogenase molybdenum iron protein domain"/>
    <property type="match status" value="2"/>
</dbReference>
<dbReference type="PROSITE" id="PS50983">
    <property type="entry name" value="FE_B12_PBP"/>
    <property type="match status" value="1"/>
</dbReference>
<dbReference type="Pfam" id="PF01497">
    <property type="entry name" value="Peripla_BP_2"/>
    <property type="match status" value="1"/>
</dbReference>
<dbReference type="CDD" id="cd01149">
    <property type="entry name" value="HutB"/>
    <property type="match status" value="1"/>
</dbReference>
<dbReference type="Proteomes" id="UP000030364">
    <property type="component" value="Unassembled WGS sequence"/>
</dbReference>
<feature type="signal peptide" evidence="1">
    <location>
        <begin position="1"/>
        <end position="22"/>
    </location>
</feature>
<comment type="caution">
    <text evidence="3">The sequence shown here is derived from an EMBL/GenBank/DDBJ whole genome shotgun (WGS) entry which is preliminary data.</text>
</comment>
<dbReference type="AlphaFoldDB" id="A0A0A2WSF3"/>
<accession>A0A0A2WSF3</accession>
<reference evidence="3 4" key="1">
    <citation type="journal article" date="2015" name="Genome Announc.">
        <title>Draft Genome Sequence of the Thermophile Thermus filiformis ATCC 43280, Producer of Carotenoid-(Di)glucoside-Branched Fatty Acid (Di)esters and Source of Hyperthermostable Enzymes of Biotechnological Interest.</title>
        <authorList>
            <person name="Mandelli F."/>
            <person name="Oliveira Ramires B."/>
            <person name="Couger M.B."/>
            <person name="Paixao D.A."/>
            <person name="Camilo C.M."/>
            <person name="Polikarpov I."/>
            <person name="Prade R."/>
            <person name="Riano-Pachon D.M."/>
            <person name="Squina F.M."/>
        </authorList>
    </citation>
    <scope>NUCLEOTIDE SEQUENCE [LARGE SCALE GENOMIC DNA]</scope>
    <source>
        <strain evidence="3 4">ATCC 43280</strain>
    </source>
</reference>
<evidence type="ECO:0000256" key="1">
    <source>
        <dbReference type="SAM" id="SignalP"/>
    </source>
</evidence>
<evidence type="ECO:0000259" key="2">
    <source>
        <dbReference type="PROSITE" id="PS50983"/>
    </source>
</evidence>
<gene>
    <name evidence="3" type="ORF">THFILI_01995</name>
</gene>
<feature type="domain" description="Fe/B12 periplasmic-binding" evidence="2">
    <location>
        <begin position="42"/>
        <end position="300"/>
    </location>
</feature>
<proteinExistence type="predicted"/>
<dbReference type="SUPFAM" id="SSF53807">
    <property type="entry name" value="Helical backbone' metal receptor"/>
    <property type="match status" value="1"/>
</dbReference>
<keyword evidence="4" id="KW-1185">Reference proteome</keyword>
<organism evidence="3 4">
    <name type="scientific">Thermus filiformis</name>
    <dbReference type="NCBI Taxonomy" id="276"/>
    <lineage>
        <taxon>Bacteria</taxon>
        <taxon>Thermotogati</taxon>
        <taxon>Deinococcota</taxon>
        <taxon>Deinococci</taxon>
        <taxon>Thermales</taxon>
        <taxon>Thermaceae</taxon>
        <taxon>Thermus</taxon>
    </lineage>
</organism>
<dbReference type="RefSeq" id="WP_038066543.1">
    <property type="nucleotide sequence ID" value="NZ_JPSL02000036.1"/>
</dbReference>
<keyword evidence="1" id="KW-0732">Signal</keyword>
<dbReference type="InterPro" id="IPR002491">
    <property type="entry name" value="ABC_transptr_periplasmic_BD"/>
</dbReference>
<sequence length="306" mass="32897">MKRTLNRRKALALLALLLPALAQPFRVVDATGKEVEVRSTSRIVSLDGITTEILFALGVGKKVVGRDDSSYYPPEAQRLPSVGYQFRLSAEGILSLRPTLVIGREDVRPPQVVDQLRQAGVAVVLVPTEPTVEGAKRKIRVVAQAVGEKERGEALVRALERDLLALKAFQAQQAPKGRLRALFLYLRGPGTLFVCGEGSTPVGVMELAGLENAAKGIRECQPMTAESVVAARPDVIVVFQKGLESVGGLEGLLRLPGVAQTPAGRNRKVVAMDDLYLGSFGPRAGRAALDLFRAAYLREGFVEVGP</sequence>
<dbReference type="PANTHER" id="PTHR30535">
    <property type="entry name" value="VITAMIN B12-BINDING PROTEIN"/>
    <property type="match status" value="1"/>
</dbReference>
<keyword evidence="3" id="KW-0675">Receptor</keyword>
<dbReference type="STRING" id="276.THFILI_01995"/>
<dbReference type="EMBL" id="JPSL02000036">
    <property type="protein sequence ID" value="KGQ21215.1"/>
    <property type="molecule type" value="Genomic_DNA"/>
</dbReference>
<evidence type="ECO:0000313" key="3">
    <source>
        <dbReference type="EMBL" id="KGQ21215.1"/>
    </source>
</evidence>
<dbReference type="PANTHER" id="PTHR30535:SF4">
    <property type="entry name" value="HEMIN-BINDING PERIPLASMIC PROTEIN HMUT"/>
    <property type="match status" value="1"/>
</dbReference>
<protein>
    <submittedName>
        <fullName evidence="3">Hemin receptor</fullName>
    </submittedName>
</protein>
<dbReference type="InterPro" id="IPR050902">
    <property type="entry name" value="ABC_Transporter_SBP"/>
</dbReference>
<evidence type="ECO:0000313" key="4">
    <source>
        <dbReference type="Proteomes" id="UP000030364"/>
    </source>
</evidence>